<dbReference type="InterPro" id="IPR043128">
    <property type="entry name" value="Rev_trsase/Diguanyl_cyclase"/>
</dbReference>
<feature type="transmembrane region" description="Helical" evidence="1">
    <location>
        <begin position="88"/>
        <end position="109"/>
    </location>
</feature>
<feature type="transmembrane region" description="Helical" evidence="1">
    <location>
        <begin position="142"/>
        <end position="159"/>
    </location>
</feature>
<dbReference type="GO" id="GO:1902201">
    <property type="term" value="P:negative regulation of bacterial-type flagellum-dependent cell motility"/>
    <property type="evidence" value="ECO:0007669"/>
    <property type="project" value="TreeGrafter"/>
</dbReference>
<dbReference type="CDD" id="cd01949">
    <property type="entry name" value="GGDEF"/>
    <property type="match status" value="1"/>
</dbReference>
<feature type="domain" description="GGDEF" evidence="2">
    <location>
        <begin position="233"/>
        <end position="370"/>
    </location>
</feature>
<name>A0AAW5WQW0_9LACO</name>
<dbReference type="GeneID" id="75083181"/>
<protein>
    <submittedName>
        <fullName evidence="3">GGDEF domain-containing protein</fullName>
    </submittedName>
</protein>
<feature type="transmembrane region" description="Helical" evidence="1">
    <location>
        <begin position="6"/>
        <end position="26"/>
    </location>
</feature>
<feature type="transmembrane region" description="Helical" evidence="1">
    <location>
        <begin position="38"/>
        <end position="54"/>
    </location>
</feature>
<dbReference type="NCBIfam" id="TIGR00254">
    <property type="entry name" value="GGDEF"/>
    <property type="match status" value="1"/>
</dbReference>
<organism evidence="3 4">
    <name type="scientific">Limosilactobacillus vaginalis</name>
    <dbReference type="NCBI Taxonomy" id="1633"/>
    <lineage>
        <taxon>Bacteria</taxon>
        <taxon>Bacillati</taxon>
        <taxon>Bacillota</taxon>
        <taxon>Bacilli</taxon>
        <taxon>Lactobacillales</taxon>
        <taxon>Lactobacillaceae</taxon>
        <taxon>Limosilactobacillus</taxon>
    </lineage>
</organism>
<dbReference type="InterPro" id="IPR029787">
    <property type="entry name" value="Nucleotide_cyclase"/>
</dbReference>
<dbReference type="SMART" id="SM00267">
    <property type="entry name" value="GGDEF"/>
    <property type="match status" value="1"/>
</dbReference>
<dbReference type="EMBL" id="JAKHPH010000001">
    <property type="protein sequence ID" value="MCZ3666709.1"/>
    <property type="molecule type" value="Genomic_DNA"/>
</dbReference>
<evidence type="ECO:0000313" key="3">
    <source>
        <dbReference type="EMBL" id="MCZ3666709.1"/>
    </source>
</evidence>
<feature type="transmembrane region" description="Helical" evidence="1">
    <location>
        <begin position="115"/>
        <end position="135"/>
    </location>
</feature>
<dbReference type="PROSITE" id="PS50887">
    <property type="entry name" value="GGDEF"/>
    <property type="match status" value="1"/>
</dbReference>
<dbReference type="Proteomes" id="UP001212401">
    <property type="component" value="Unassembled WGS sequence"/>
</dbReference>
<evidence type="ECO:0000259" key="2">
    <source>
        <dbReference type="PROSITE" id="PS50887"/>
    </source>
</evidence>
<reference evidence="3" key="1">
    <citation type="submission" date="2022-01" db="EMBL/GenBank/DDBJ databases">
        <title>VMRC isolate genome collection.</title>
        <authorList>
            <person name="France M."/>
            <person name="Rutt L."/>
            <person name="Humphrys M."/>
            <person name="Ravel J."/>
        </authorList>
    </citation>
    <scope>NUCLEOTIDE SEQUENCE</scope>
    <source>
        <strain evidence="3">C0048A1</strain>
    </source>
</reference>
<comment type="caution">
    <text evidence="3">The sequence shown here is derived from an EMBL/GenBank/DDBJ whole genome shotgun (WGS) entry which is preliminary data.</text>
</comment>
<dbReference type="GO" id="GO:0052621">
    <property type="term" value="F:diguanylate cyclase activity"/>
    <property type="evidence" value="ECO:0007669"/>
    <property type="project" value="TreeGrafter"/>
</dbReference>
<keyword evidence="1" id="KW-1133">Transmembrane helix</keyword>
<dbReference type="GO" id="GO:0043709">
    <property type="term" value="P:cell adhesion involved in single-species biofilm formation"/>
    <property type="evidence" value="ECO:0007669"/>
    <property type="project" value="TreeGrafter"/>
</dbReference>
<dbReference type="AlphaFoldDB" id="A0AAW5WQW0"/>
<sequence length="380" mass="43218">MAIQLFSAVIYLPIIVICMIISQIYFERYWESFQGNKLANCGLVAAITITYFIQEFCLLQLSLLNINEVAFMQVVSVTMVFRNSKNKLWWGLLAITPIFANAVEVLLGIESISTWWIWLGESAIFLLVCGVLVQWKGISIRIRYPLAILSLSLVGIISLGIENNFTVVTVAAATLGLMIILFFESRRYESEIRNEEKIKLLQRESERDDLTGLLNYRALSQGISALTEDRDIHSIVIGGLDIDHFKRINDTYGHFVGNEVLNYFSTVFRKKIHEAFPDQGYVYRFGGEEFTIVVSNHSIEEVYALLQTIEKQFSEQPIVTKEGVKITINFSCSLTNHLNGELLDLTLKRADKMLYSVKNNGRGWIVIDHHSTPEENVAVN</sequence>
<keyword evidence="1" id="KW-0812">Transmembrane</keyword>
<evidence type="ECO:0000313" key="4">
    <source>
        <dbReference type="Proteomes" id="UP001212401"/>
    </source>
</evidence>
<dbReference type="PANTHER" id="PTHR45138:SF24">
    <property type="entry name" value="DIGUANYLATE CYCLASE DGCC-RELATED"/>
    <property type="match status" value="1"/>
</dbReference>
<dbReference type="RefSeq" id="WP_224758350.1">
    <property type="nucleotide sequence ID" value="NZ_CAJFIS010000004.1"/>
</dbReference>
<gene>
    <name evidence="3" type="ORF">L2724_00210</name>
</gene>
<dbReference type="Pfam" id="PF00990">
    <property type="entry name" value="GGDEF"/>
    <property type="match status" value="1"/>
</dbReference>
<feature type="transmembrane region" description="Helical" evidence="1">
    <location>
        <begin position="165"/>
        <end position="183"/>
    </location>
</feature>
<evidence type="ECO:0000256" key="1">
    <source>
        <dbReference type="SAM" id="Phobius"/>
    </source>
</evidence>
<dbReference type="PANTHER" id="PTHR45138">
    <property type="entry name" value="REGULATORY COMPONENTS OF SENSORY TRANSDUCTION SYSTEM"/>
    <property type="match status" value="1"/>
</dbReference>
<proteinExistence type="predicted"/>
<dbReference type="InterPro" id="IPR000160">
    <property type="entry name" value="GGDEF_dom"/>
</dbReference>
<dbReference type="Gene3D" id="3.30.70.270">
    <property type="match status" value="1"/>
</dbReference>
<dbReference type="SUPFAM" id="SSF55073">
    <property type="entry name" value="Nucleotide cyclase"/>
    <property type="match status" value="1"/>
</dbReference>
<dbReference type="InterPro" id="IPR050469">
    <property type="entry name" value="Diguanylate_Cyclase"/>
</dbReference>
<dbReference type="GO" id="GO:0005886">
    <property type="term" value="C:plasma membrane"/>
    <property type="evidence" value="ECO:0007669"/>
    <property type="project" value="TreeGrafter"/>
</dbReference>
<keyword evidence="1" id="KW-0472">Membrane</keyword>
<accession>A0AAW5WQW0</accession>